<accession>A0A1Z5HMX6</accession>
<gene>
    <name evidence="1" type="ORF">KKC1_00260</name>
</gene>
<evidence type="ECO:0000313" key="2">
    <source>
        <dbReference type="Proteomes" id="UP000197032"/>
    </source>
</evidence>
<reference evidence="2" key="1">
    <citation type="journal article" date="2017" name="Appl. Environ. Microbiol.">
        <title>Genomic analysis of Calderihabitans maritimus KKC1, a thermophilic hydrogenogenic carboxydotrophic bacterium isolated from marine sediment.</title>
        <authorList>
            <person name="Omae K."/>
            <person name="Yoneda Y."/>
            <person name="Fukuyama Y."/>
            <person name="Yoshida T."/>
            <person name="Sako Y."/>
        </authorList>
    </citation>
    <scope>NUCLEOTIDE SEQUENCE [LARGE SCALE GENOMIC DNA]</scope>
    <source>
        <strain evidence="2">KKC1</strain>
    </source>
</reference>
<evidence type="ECO:0000313" key="1">
    <source>
        <dbReference type="EMBL" id="GAW90864.1"/>
    </source>
</evidence>
<dbReference type="RefSeq" id="WP_088552483.1">
    <property type="nucleotide sequence ID" value="NZ_BDGJ01000001.1"/>
</dbReference>
<protein>
    <recommendedName>
        <fullName evidence="3">Tetraprenyl-beta-curcumene synthase</fullName>
    </recommendedName>
</protein>
<dbReference type="Pfam" id="PF10776">
    <property type="entry name" value="DUF2600"/>
    <property type="match status" value="1"/>
</dbReference>
<dbReference type="AlphaFoldDB" id="A0A1Z5HMX6"/>
<dbReference type="Proteomes" id="UP000197032">
    <property type="component" value="Unassembled WGS sequence"/>
</dbReference>
<name>A0A1Z5HMX6_9FIRM</name>
<organism evidence="1 2">
    <name type="scientific">Calderihabitans maritimus</name>
    <dbReference type="NCBI Taxonomy" id="1246530"/>
    <lineage>
        <taxon>Bacteria</taxon>
        <taxon>Bacillati</taxon>
        <taxon>Bacillota</taxon>
        <taxon>Clostridia</taxon>
        <taxon>Neomoorellales</taxon>
        <taxon>Calderihabitantaceae</taxon>
        <taxon>Calderihabitans</taxon>
    </lineage>
</organism>
<proteinExistence type="predicted"/>
<comment type="caution">
    <text evidence="1">The sequence shown here is derived from an EMBL/GenBank/DDBJ whole genome shotgun (WGS) entry which is preliminary data.</text>
</comment>
<sequence>MAASLKYLHFPSQLALVVRFVKKIFPLVETELSRWYKKASLSPDPVLAEQAHASIKSKRFHAQGGSIYALYPGVNHVNFTRFVVALQTISDYLDNLCDRLGYENEKAFSQLHRAMTDALNPSVPMADYYAYFPHRRDGGYLEELVRECRRQIASFPSYALVKEDILDLAELYSNLQTLKHLPLDVREDKMIQWTTPYLKKYTGISRWEFAAATGSTLGIFVLSAAASNPHLTSEQVARIKRAYFPWICGLHILLDYLIDLQEDRLEGDLNFVSYYRDNQQCKERLNTFLNNCFAHIVDLPHKNFHATVIIGLLAMYLSDPKASDPEVRPVAELLLKKGGKRAALFHRICCFLRQHGTI</sequence>
<keyword evidence="2" id="KW-1185">Reference proteome</keyword>
<dbReference type="EMBL" id="BDGJ01000001">
    <property type="protein sequence ID" value="GAW90864.1"/>
    <property type="molecule type" value="Genomic_DNA"/>
</dbReference>
<evidence type="ECO:0008006" key="3">
    <source>
        <dbReference type="Google" id="ProtNLM"/>
    </source>
</evidence>
<dbReference type="OrthoDB" id="2371262at2"/>
<dbReference type="InterPro" id="IPR019712">
    <property type="entry name" value="YtpB-like"/>
</dbReference>